<dbReference type="Proteomes" id="UP000664203">
    <property type="component" value="Unassembled WGS sequence"/>
</dbReference>
<name>A0A8H3IVI7_9LECA</name>
<evidence type="ECO:0000256" key="1">
    <source>
        <dbReference type="SAM" id="MobiDB-lite"/>
    </source>
</evidence>
<evidence type="ECO:0000313" key="3">
    <source>
        <dbReference type="Proteomes" id="UP000664203"/>
    </source>
</evidence>
<proteinExistence type="predicted"/>
<accession>A0A8H3IVI7</accession>
<protein>
    <submittedName>
        <fullName evidence="2">Uncharacterized protein</fullName>
    </submittedName>
</protein>
<feature type="region of interest" description="Disordered" evidence="1">
    <location>
        <begin position="19"/>
        <end position="44"/>
    </location>
</feature>
<dbReference type="AlphaFoldDB" id="A0A8H3IVI7"/>
<organism evidence="2 3">
    <name type="scientific">Alectoria fallacina</name>
    <dbReference type="NCBI Taxonomy" id="1903189"/>
    <lineage>
        <taxon>Eukaryota</taxon>
        <taxon>Fungi</taxon>
        <taxon>Dikarya</taxon>
        <taxon>Ascomycota</taxon>
        <taxon>Pezizomycotina</taxon>
        <taxon>Lecanoromycetes</taxon>
        <taxon>OSLEUM clade</taxon>
        <taxon>Lecanoromycetidae</taxon>
        <taxon>Lecanorales</taxon>
        <taxon>Lecanorineae</taxon>
        <taxon>Parmeliaceae</taxon>
        <taxon>Alectoria</taxon>
    </lineage>
</organism>
<keyword evidence="3" id="KW-1185">Reference proteome</keyword>
<evidence type="ECO:0000313" key="2">
    <source>
        <dbReference type="EMBL" id="CAF9935410.1"/>
    </source>
</evidence>
<gene>
    <name evidence="2" type="ORF">ALECFALPRED_006379</name>
</gene>
<comment type="caution">
    <text evidence="2">The sequence shown here is derived from an EMBL/GenBank/DDBJ whole genome shotgun (WGS) entry which is preliminary data.</text>
</comment>
<dbReference type="EMBL" id="CAJPDR010000406">
    <property type="protein sequence ID" value="CAF9935410.1"/>
    <property type="molecule type" value="Genomic_DNA"/>
</dbReference>
<reference evidence="2" key="1">
    <citation type="submission" date="2021-03" db="EMBL/GenBank/DDBJ databases">
        <authorList>
            <person name="Tagirdzhanova G."/>
        </authorList>
    </citation>
    <scope>NUCLEOTIDE SEQUENCE</scope>
</reference>
<sequence>MPGDICFNCGRLSTLLVTPRPPRNSIENPPQATAGPAVSQERPVVRSNAFDSQYDRLETRLAAKESAAKSGDQHHAFGSQLSEIEALLDARKKLARIHTLAAANDTAMLDHTAARSSYTRFTYSPSRFSNSSEARSTRFSGSGSKTLRSDSVALSDTLSEDGRPHAHIAARWLEDARPSGRSSAQLTRRGVDCRLNLAGRNCEWVIFL</sequence>
<feature type="region of interest" description="Disordered" evidence="1">
    <location>
        <begin position="125"/>
        <end position="147"/>
    </location>
</feature>
<feature type="compositionally biased region" description="Polar residues" evidence="1">
    <location>
        <begin position="125"/>
        <end position="146"/>
    </location>
</feature>
<dbReference type="OrthoDB" id="10331970at2759"/>